<proteinExistence type="inferred from homology"/>
<dbReference type="GO" id="GO:0004867">
    <property type="term" value="F:serine-type endopeptidase inhibitor activity"/>
    <property type="evidence" value="ECO:0007669"/>
    <property type="project" value="InterPro"/>
</dbReference>
<accession>S9ULP4</accession>
<evidence type="ECO:0000256" key="2">
    <source>
        <dbReference type="SAM" id="MobiDB-lite"/>
    </source>
</evidence>
<comment type="similarity">
    <text evidence="1">Belongs to the protease inhibitor I11 (ecotin) family.</text>
</comment>
<dbReference type="Gene3D" id="4.10.1230.10">
    <property type="entry name" value="Ecotin, trypsin inhibitor"/>
    <property type="match status" value="1"/>
</dbReference>
<dbReference type="AlphaFoldDB" id="S9ULP4"/>
<dbReference type="InterPro" id="IPR005658">
    <property type="entry name" value="Prot_inh_ecotin"/>
</dbReference>
<protein>
    <submittedName>
        <fullName evidence="3">Ecotin</fullName>
    </submittedName>
</protein>
<dbReference type="Proteomes" id="UP000015354">
    <property type="component" value="Unassembled WGS sequence"/>
</dbReference>
<dbReference type="Gene3D" id="2.60.40.550">
    <property type="entry name" value="Ecotin"/>
    <property type="match status" value="1"/>
</dbReference>
<dbReference type="Pfam" id="PF03974">
    <property type="entry name" value="Ecotin"/>
    <property type="match status" value="1"/>
</dbReference>
<dbReference type="InterPro" id="IPR036198">
    <property type="entry name" value="Ecotin_sf"/>
</dbReference>
<name>S9ULP4_9TRYP</name>
<dbReference type="SUPFAM" id="SSF49772">
    <property type="entry name" value="Ecotin, trypsin inhibitor"/>
    <property type="match status" value="1"/>
</dbReference>
<organism evidence="3 4">
    <name type="scientific">Strigomonas culicis</name>
    <dbReference type="NCBI Taxonomy" id="28005"/>
    <lineage>
        <taxon>Eukaryota</taxon>
        <taxon>Discoba</taxon>
        <taxon>Euglenozoa</taxon>
        <taxon>Kinetoplastea</taxon>
        <taxon>Metakinetoplastina</taxon>
        <taxon>Trypanosomatida</taxon>
        <taxon>Trypanosomatidae</taxon>
        <taxon>Strigomonadinae</taxon>
        <taxon>Strigomonas</taxon>
    </lineage>
</organism>
<evidence type="ECO:0000256" key="1">
    <source>
        <dbReference type="ARBA" id="ARBA00010558"/>
    </source>
</evidence>
<dbReference type="EMBL" id="ATMH01003253">
    <property type="protein sequence ID" value="EPY31772.1"/>
    <property type="molecule type" value="Genomic_DNA"/>
</dbReference>
<evidence type="ECO:0000313" key="4">
    <source>
        <dbReference type="Proteomes" id="UP000015354"/>
    </source>
</evidence>
<evidence type="ECO:0000313" key="3">
    <source>
        <dbReference type="EMBL" id="EPY31772.1"/>
    </source>
</evidence>
<comment type="caution">
    <text evidence="3">The sequence shown here is derived from an EMBL/GenBank/DDBJ whole genome shotgun (WGS) entry which is preliminary data.</text>
</comment>
<dbReference type="PANTHER" id="PTHR35890:SF3">
    <property type="entry name" value="ECOTIN"/>
    <property type="match status" value="1"/>
</dbReference>
<gene>
    <name evidence="3" type="ORF">STCU_03253</name>
</gene>
<dbReference type="InterPro" id="IPR027438">
    <property type="entry name" value="Ecotin_C"/>
</dbReference>
<dbReference type="PANTHER" id="PTHR35890">
    <property type="match status" value="1"/>
</dbReference>
<feature type="region of interest" description="Disordered" evidence="2">
    <location>
        <begin position="143"/>
        <end position="201"/>
    </location>
</feature>
<sequence>MPTLADYHVPYPAASAGMKRCVIYLDPMGDEAERYHYKVELIPGRITYCLDPEHTYLQGVIEEQVIDGWGYSYFVVQMGHVIDAHGKPVSGGSSAHFVSLAGTGPQLPYSSTAPLVVYVPQDAEVRYRVWVDEAIRAQGLPPVSVRTPLSTSAAPRPELAAPPSRAATPPPEYPSPPSQDAALPPPQYAVPPSECTASPLDYEVLHSNRTMPPSGMASPEPPVVQTVPWTYAAMDGRRSA</sequence>
<dbReference type="OrthoDB" id="16445at2759"/>
<reference evidence="3 4" key="1">
    <citation type="journal article" date="2013" name="PLoS ONE">
        <title>Predicting the Proteins of Angomonas deanei, Strigomonas culicis and Their Respective Endosymbionts Reveals New Aspects of the Trypanosomatidae Family.</title>
        <authorList>
            <person name="Motta M.C."/>
            <person name="Martins A.C."/>
            <person name="de Souza S.S."/>
            <person name="Catta-Preta C.M."/>
            <person name="Silva R."/>
            <person name="Klein C.C."/>
            <person name="de Almeida L.G."/>
            <person name="de Lima Cunha O."/>
            <person name="Ciapina L.P."/>
            <person name="Brocchi M."/>
            <person name="Colabardini A.C."/>
            <person name="de Araujo Lima B."/>
            <person name="Machado C.R."/>
            <person name="de Almeida Soares C.M."/>
            <person name="Probst C.M."/>
            <person name="de Menezes C.B."/>
            <person name="Thompson C.E."/>
            <person name="Bartholomeu D.C."/>
            <person name="Gradia D.F."/>
            <person name="Pavoni D.P."/>
            <person name="Grisard E.C."/>
            <person name="Fantinatti-Garboggini F."/>
            <person name="Marchini F.K."/>
            <person name="Rodrigues-Luiz G.F."/>
            <person name="Wagner G."/>
            <person name="Goldman G.H."/>
            <person name="Fietto J.L."/>
            <person name="Elias M.C."/>
            <person name="Goldman M.H."/>
            <person name="Sagot M.F."/>
            <person name="Pereira M."/>
            <person name="Stoco P.H."/>
            <person name="de Mendonca-Neto R.P."/>
            <person name="Teixeira S.M."/>
            <person name="Maciel T.E."/>
            <person name="de Oliveira Mendes T.A."/>
            <person name="Urmenyi T.P."/>
            <person name="de Souza W."/>
            <person name="Schenkman S."/>
            <person name="de Vasconcelos A.T."/>
        </authorList>
    </citation>
    <scope>NUCLEOTIDE SEQUENCE [LARGE SCALE GENOMIC DNA]</scope>
</reference>
<keyword evidence="4" id="KW-1185">Reference proteome</keyword>
<feature type="compositionally biased region" description="Pro residues" evidence="2">
    <location>
        <begin position="168"/>
        <end position="189"/>
    </location>
</feature>